<name>A0A2I1EH15_9GLOM</name>
<reference evidence="1 2" key="2">
    <citation type="submission" date="2017-09" db="EMBL/GenBank/DDBJ databases">
        <title>Extensive intraspecific genome diversity in a model arbuscular mycorrhizal fungus.</title>
        <authorList>
            <person name="Chen E.C."/>
            <person name="Morin E."/>
            <person name="Beaudet D."/>
            <person name="Noel J."/>
            <person name="Ndikumana S."/>
            <person name="Charron P."/>
            <person name="St-Onge C."/>
            <person name="Giorgi J."/>
            <person name="Grigoriev I.V."/>
            <person name="Roux C."/>
            <person name="Martin F.M."/>
            <person name="Corradi N."/>
        </authorList>
    </citation>
    <scope>NUCLEOTIDE SEQUENCE [LARGE SCALE GENOMIC DNA]</scope>
    <source>
        <strain evidence="1 2">A5</strain>
    </source>
</reference>
<reference evidence="1 2" key="1">
    <citation type="submission" date="2016-04" db="EMBL/GenBank/DDBJ databases">
        <title>Genome analyses suggest a sexual origin of heterokaryosis in a supposedly ancient asexual fungus.</title>
        <authorList>
            <person name="Ropars J."/>
            <person name="Sedzielewska K."/>
            <person name="Noel J."/>
            <person name="Charron P."/>
            <person name="Farinelli L."/>
            <person name="Marton T."/>
            <person name="Kruger M."/>
            <person name="Pelin A."/>
            <person name="Brachmann A."/>
            <person name="Corradi N."/>
        </authorList>
    </citation>
    <scope>NUCLEOTIDE SEQUENCE [LARGE SCALE GENOMIC DNA]</scope>
    <source>
        <strain evidence="1 2">A5</strain>
    </source>
</reference>
<accession>A0A2I1EH15</accession>
<dbReference type="AlphaFoldDB" id="A0A2I1EH15"/>
<gene>
    <name evidence="1" type="ORF">RhiirA5_384845</name>
</gene>
<evidence type="ECO:0000313" key="1">
    <source>
        <dbReference type="EMBL" id="PKB97173.1"/>
    </source>
</evidence>
<comment type="caution">
    <text evidence="1">The sequence shown here is derived from an EMBL/GenBank/DDBJ whole genome shotgun (WGS) entry which is preliminary data.</text>
</comment>
<dbReference type="Proteomes" id="UP000232722">
    <property type="component" value="Unassembled WGS sequence"/>
</dbReference>
<organism evidence="1 2">
    <name type="scientific">Rhizophagus irregularis</name>
    <dbReference type="NCBI Taxonomy" id="588596"/>
    <lineage>
        <taxon>Eukaryota</taxon>
        <taxon>Fungi</taxon>
        <taxon>Fungi incertae sedis</taxon>
        <taxon>Mucoromycota</taxon>
        <taxon>Glomeromycotina</taxon>
        <taxon>Glomeromycetes</taxon>
        <taxon>Glomerales</taxon>
        <taxon>Glomeraceae</taxon>
        <taxon>Rhizophagus</taxon>
    </lineage>
</organism>
<evidence type="ECO:0000313" key="2">
    <source>
        <dbReference type="Proteomes" id="UP000232722"/>
    </source>
</evidence>
<proteinExistence type="predicted"/>
<dbReference type="EMBL" id="LLXJ01003363">
    <property type="protein sequence ID" value="PKB97173.1"/>
    <property type="molecule type" value="Genomic_DNA"/>
</dbReference>
<protein>
    <submittedName>
        <fullName evidence="1">Uncharacterized protein</fullName>
    </submittedName>
</protein>
<sequence length="238" mass="27647">MSALRRTLRSLRHSTNTLPKEPRFYRDQIKKLVTNSSLKNNSNVKEVHSDRLGIGYTVTIRKYTCVLGARNPELKQTVEQTRQKDARKRRHSTVEHHTTKNTPEIPEGQSTHQTNQHVPEKYNYYGRIVNYPHHNELTVNPKNFIRREKNWLRRVKKRNKKKKPLPPLPPGTLGMSRLKQIPTRGTLYRKKTKTLLTIQLRRTPPSDNDSRTTITDNSYASAAESVATVIYPLTPAHE</sequence>